<organism evidence="2 3">
    <name type="scientific">Legionella quinlivanii</name>
    <dbReference type="NCBI Taxonomy" id="45073"/>
    <lineage>
        <taxon>Bacteria</taxon>
        <taxon>Pseudomonadati</taxon>
        <taxon>Pseudomonadota</taxon>
        <taxon>Gammaproteobacteria</taxon>
        <taxon>Legionellales</taxon>
        <taxon>Legionellaceae</taxon>
        <taxon>Legionella</taxon>
    </lineage>
</organism>
<evidence type="ECO:0000313" key="3">
    <source>
        <dbReference type="Proteomes" id="UP000249458"/>
    </source>
</evidence>
<gene>
    <name evidence="2" type="ORF">B1207_07550</name>
</gene>
<keyword evidence="1" id="KW-0472">Membrane</keyword>
<keyword evidence="1" id="KW-0812">Transmembrane</keyword>
<dbReference type="RefSeq" id="WP_112219382.1">
    <property type="nucleotide sequence ID" value="NZ_MVJN01000005.1"/>
</dbReference>
<evidence type="ECO:0000256" key="1">
    <source>
        <dbReference type="SAM" id="Phobius"/>
    </source>
</evidence>
<dbReference type="AlphaFoldDB" id="A0A364LJY4"/>
<feature type="transmembrane region" description="Helical" evidence="1">
    <location>
        <begin position="6"/>
        <end position="25"/>
    </location>
</feature>
<dbReference type="Proteomes" id="UP000249458">
    <property type="component" value="Unassembled WGS sequence"/>
</dbReference>
<comment type="caution">
    <text evidence="2">The sequence shown here is derived from an EMBL/GenBank/DDBJ whole genome shotgun (WGS) entry which is preliminary data.</text>
</comment>
<name>A0A364LJY4_9GAMM</name>
<protein>
    <submittedName>
        <fullName evidence="2">Uncharacterized protein</fullName>
    </submittedName>
</protein>
<sequence length="191" mass="22098">MNIALLLLTNGITVGLAVSLVSWLLKIWIDKKLSYSLSAELEKFKAKLAKEVSLHTIQNTWNHTKKVELLSQLYEYMLNADFQLKVFLVNIKLKKKDLIYSRANKFMENYLELNSCLHKNELFLEQPLVDDIQGTYKPFFELALMAIDEVSDSVIEEIEKKLPNSIDEIMDMGGKPRSRLVKRFKTEIGID</sequence>
<evidence type="ECO:0000313" key="2">
    <source>
        <dbReference type="EMBL" id="RAP36651.1"/>
    </source>
</evidence>
<accession>A0A364LJY4</accession>
<dbReference type="EMBL" id="MVJN01000005">
    <property type="protein sequence ID" value="RAP36651.1"/>
    <property type="molecule type" value="Genomic_DNA"/>
</dbReference>
<proteinExistence type="predicted"/>
<reference evidence="2 3" key="1">
    <citation type="submission" date="2017-02" db="EMBL/GenBank/DDBJ databases">
        <title>Legionella quilivanii strain from human: case report and whole genome sequencing analysis.</title>
        <authorList>
            <person name="Lalancette C."/>
            <person name="Leduc J.-M."/>
            <person name="Levesque S."/>
            <person name="Fournier E."/>
            <person name="Saoud J."/>
            <person name="Faucher S.P."/>
            <person name="Bernard K."/>
            <person name="Martineau C."/>
            <person name="Longtin J."/>
        </authorList>
    </citation>
    <scope>NUCLEOTIDE SEQUENCE [LARGE SCALE GENOMIC DNA]</scope>
    <source>
        <strain evidence="2 3">ID143958</strain>
    </source>
</reference>
<keyword evidence="1" id="KW-1133">Transmembrane helix</keyword>